<name>A0A0C2JRF4_THEKT</name>
<proteinExistence type="predicted"/>
<evidence type="ECO:0000313" key="2">
    <source>
        <dbReference type="Proteomes" id="UP000031668"/>
    </source>
</evidence>
<dbReference type="AlphaFoldDB" id="A0A0C2JRF4"/>
<sequence length="101" mass="11387">MIHVGICFDLSLGSCLNLQRYIIDGLYIDINFEVSHTRLIHSRSHPIKIRVVQDSHGLNSHLTVSVQNGCDIKARFAWWNIGSCVLHDVPTPDVLIITILL</sequence>
<keyword evidence="2" id="KW-1185">Reference proteome</keyword>
<dbReference type="EMBL" id="JWZT01001488">
    <property type="protein sequence ID" value="KII71983.1"/>
    <property type="molecule type" value="Genomic_DNA"/>
</dbReference>
<organism evidence="1 2">
    <name type="scientific">Thelohanellus kitauei</name>
    <name type="common">Myxosporean</name>
    <dbReference type="NCBI Taxonomy" id="669202"/>
    <lineage>
        <taxon>Eukaryota</taxon>
        <taxon>Metazoa</taxon>
        <taxon>Cnidaria</taxon>
        <taxon>Myxozoa</taxon>
        <taxon>Myxosporea</taxon>
        <taxon>Bivalvulida</taxon>
        <taxon>Platysporina</taxon>
        <taxon>Myxobolidae</taxon>
        <taxon>Thelohanellus</taxon>
    </lineage>
</organism>
<dbReference type="Proteomes" id="UP000031668">
    <property type="component" value="Unassembled WGS sequence"/>
</dbReference>
<reference evidence="1 2" key="1">
    <citation type="journal article" date="2014" name="Genome Biol. Evol.">
        <title>The genome of the myxosporean Thelohanellus kitauei shows adaptations to nutrient acquisition within its fish host.</title>
        <authorList>
            <person name="Yang Y."/>
            <person name="Xiong J."/>
            <person name="Zhou Z."/>
            <person name="Huo F."/>
            <person name="Miao W."/>
            <person name="Ran C."/>
            <person name="Liu Y."/>
            <person name="Zhang J."/>
            <person name="Feng J."/>
            <person name="Wang M."/>
            <person name="Wang M."/>
            <person name="Wang L."/>
            <person name="Yao B."/>
        </authorList>
    </citation>
    <scope>NUCLEOTIDE SEQUENCE [LARGE SCALE GENOMIC DNA]</scope>
    <source>
        <strain evidence="1">Wuqing</strain>
    </source>
</reference>
<accession>A0A0C2JRF4</accession>
<evidence type="ECO:0000313" key="1">
    <source>
        <dbReference type="EMBL" id="KII71983.1"/>
    </source>
</evidence>
<comment type="caution">
    <text evidence="1">The sequence shown here is derived from an EMBL/GenBank/DDBJ whole genome shotgun (WGS) entry which is preliminary data.</text>
</comment>
<protein>
    <submittedName>
        <fullName evidence="1">Uncharacterized protein</fullName>
    </submittedName>
</protein>
<gene>
    <name evidence="1" type="ORF">RF11_10240</name>
</gene>